<dbReference type="NCBIfam" id="TIGR01178">
    <property type="entry name" value="ade"/>
    <property type="match status" value="1"/>
</dbReference>
<evidence type="ECO:0000256" key="6">
    <source>
        <dbReference type="HAMAP-Rule" id="MF_01518"/>
    </source>
</evidence>
<dbReference type="HAMAP" id="MF_01518">
    <property type="entry name" value="Adenine_deamin"/>
    <property type="match status" value="1"/>
</dbReference>
<accession>A0ABS9EPS6</accession>
<gene>
    <name evidence="6 9" type="primary">ade</name>
    <name evidence="9" type="ORF">L2W38_03555</name>
</gene>
<dbReference type="EC" id="3.5.4.2" evidence="2 6"/>
<dbReference type="RefSeq" id="WP_236098651.1">
    <property type="nucleotide sequence ID" value="NZ_JAKGUD010000003.1"/>
</dbReference>
<dbReference type="InterPro" id="IPR006680">
    <property type="entry name" value="Amidohydro-rel"/>
</dbReference>
<comment type="catalytic activity">
    <reaction evidence="5 6">
        <text>adenine + H2O + H(+) = hypoxanthine + NH4(+)</text>
        <dbReference type="Rhea" id="RHEA:23688"/>
        <dbReference type="ChEBI" id="CHEBI:15377"/>
        <dbReference type="ChEBI" id="CHEBI:15378"/>
        <dbReference type="ChEBI" id="CHEBI:16708"/>
        <dbReference type="ChEBI" id="CHEBI:17368"/>
        <dbReference type="ChEBI" id="CHEBI:28938"/>
        <dbReference type="EC" id="3.5.4.2"/>
    </reaction>
</comment>
<dbReference type="EMBL" id="JAKGUD010000003">
    <property type="protein sequence ID" value="MCF4141890.1"/>
    <property type="molecule type" value="Genomic_DNA"/>
</dbReference>
<proteinExistence type="inferred from homology"/>
<dbReference type="Proteomes" id="UP001200430">
    <property type="component" value="Unassembled WGS sequence"/>
</dbReference>
<evidence type="ECO:0000259" key="8">
    <source>
        <dbReference type="Pfam" id="PF13382"/>
    </source>
</evidence>
<evidence type="ECO:0000256" key="3">
    <source>
        <dbReference type="ARBA" id="ARBA00022801"/>
    </source>
</evidence>
<keyword evidence="10" id="KW-1185">Reference proteome</keyword>
<protein>
    <recommendedName>
        <fullName evidence="2 6">Adenine deaminase</fullName>
        <shortName evidence="6">Adenase</shortName>
        <shortName evidence="6">Adenine aminase</shortName>
        <ecNumber evidence="2 6">3.5.4.2</ecNumber>
    </recommendedName>
</protein>
<dbReference type="Pfam" id="PF01979">
    <property type="entry name" value="Amidohydro_1"/>
    <property type="match status" value="1"/>
</dbReference>
<name>A0ABS9EPS6_9BACT</name>
<dbReference type="CDD" id="cd01295">
    <property type="entry name" value="AdeC"/>
    <property type="match status" value="1"/>
</dbReference>
<organism evidence="9 10">
    <name type="scientific">Dethiosulfovibrio marinus</name>
    <dbReference type="NCBI Taxonomy" id="133532"/>
    <lineage>
        <taxon>Bacteria</taxon>
        <taxon>Thermotogati</taxon>
        <taxon>Synergistota</taxon>
        <taxon>Synergistia</taxon>
        <taxon>Synergistales</taxon>
        <taxon>Dethiosulfovibrionaceae</taxon>
        <taxon>Dethiosulfovibrio</taxon>
    </lineage>
</organism>
<comment type="similarity">
    <text evidence="1 6">Belongs to the metallo-dependent hydrolases superfamily. Adenine deaminase family.</text>
</comment>
<dbReference type="Pfam" id="PF13382">
    <property type="entry name" value="Adenine_deam_C"/>
    <property type="match status" value="1"/>
</dbReference>
<dbReference type="InterPro" id="IPR032466">
    <property type="entry name" value="Metal_Hydrolase"/>
</dbReference>
<reference evidence="9 10" key="1">
    <citation type="submission" date="2022-01" db="EMBL/GenBank/DDBJ databases">
        <title>Dethiosulfovibrio faecalis sp. nov., a novel proteolytic, non-sulfur-reducing bacterium isolated from a marine aquaculture solid waste bioreactor.</title>
        <authorList>
            <person name="Grabowski S."/>
            <person name="Apolinario E."/>
            <person name="Schneider N."/>
            <person name="Marshall C.W."/>
            <person name="Sowers K.R."/>
        </authorList>
    </citation>
    <scope>NUCLEOTIDE SEQUENCE [LARGE SCALE GENOMIC DNA]</scope>
    <source>
        <strain evidence="9 10">DSM 12537</strain>
    </source>
</reference>
<dbReference type="GO" id="GO:0000034">
    <property type="term" value="F:adenine deaminase activity"/>
    <property type="evidence" value="ECO:0007669"/>
    <property type="project" value="UniProtKB-EC"/>
</dbReference>
<dbReference type="InterPro" id="IPR006679">
    <property type="entry name" value="Adenine_deam"/>
</dbReference>
<feature type="domain" description="Amidohydrolase-related" evidence="7">
    <location>
        <begin position="64"/>
        <end position="347"/>
    </location>
</feature>
<evidence type="ECO:0000313" key="9">
    <source>
        <dbReference type="EMBL" id="MCF4141890.1"/>
    </source>
</evidence>
<dbReference type="Gene3D" id="3.20.20.140">
    <property type="entry name" value="Metal-dependent hydrolases"/>
    <property type="match status" value="1"/>
</dbReference>
<dbReference type="SUPFAM" id="SSF51556">
    <property type="entry name" value="Metallo-dependent hydrolases"/>
    <property type="match status" value="1"/>
</dbReference>
<keyword evidence="3 6" id="KW-0378">Hydrolase</keyword>
<evidence type="ECO:0000256" key="2">
    <source>
        <dbReference type="ARBA" id="ARBA00012782"/>
    </source>
</evidence>
<evidence type="ECO:0000259" key="7">
    <source>
        <dbReference type="Pfam" id="PF01979"/>
    </source>
</evidence>
<sequence>MNVKSMLAQARGEREADLVISNVTVPNLFSFELEVTDVAVSGDLIVGVGEGYSGARTVDGTGKYLVPGFIDGHCHIESTMLTPEGFAELVLPRGTTAVFADPHEIANTSGMAGLEYMHRASRSLPMDVFLNAPSCVPASPFETPFDRLDSMALDQMFRKGWCTALGEVMNYPGVLEGDPDLWGKILVSGDQVKTGHAPGLTGKDLCAYLLSQCDSDHESYELGEAIEKLRRGMWVMIREGASEHNLEDLAPMIVRDERRGCRSMMVSDDLNVSYLLSRGHMDEKLRMAQRLGISFLTALRMVTLSAADYFGLKDRGAIAPGYRADMVLLDSMENCRAEMVWKDGTLVAENGSLSSYPLVREGRYPSPSKTTEIPDSEGLKVKFQGGNIRVIGIKPGQVVTEHLVMPPKVRDNLVISDVEKDVIKMAVVDRNTDSGRVGIGFVHGIGLTGGAMASSVAHDAHNFGVIGTNDDDMVSALRELRRLGGGFVSVLDGKVLSSLPLPVGGLMSQENPEEIMEKYEKMEVSIEKLGCSLEHPFMVMAFLSLSVIPTLKLTDQGYVDLDAGGLLDLFV</sequence>
<keyword evidence="4 6" id="KW-0464">Manganese</keyword>
<dbReference type="SUPFAM" id="SSF51338">
    <property type="entry name" value="Composite domain of metallo-dependent hydrolases"/>
    <property type="match status" value="1"/>
</dbReference>
<comment type="caution">
    <text evidence="9">The sequence shown here is derived from an EMBL/GenBank/DDBJ whole genome shotgun (WGS) entry which is preliminary data.</text>
</comment>
<evidence type="ECO:0000256" key="5">
    <source>
        <dbReference type="ARBA" id="ARBA00047720"/>
    </source>
</evidence>
<dbReference type="InterPro" id="IPR011059">
    <property type="entry name" value="Metal-dep_hydrolase_composite"/>
</dbReference>
<comment type="cofactor">
    <cofactor evidence="6">
        <name>Mn(2+)</name>
        <dbReference type="ChEBI" id="CHEBI:29035"/>
    </cofactor>
</comment>
<evidence type="ECO:0000313" key="10">
    <source>
        <dbReference type="Proteomes" id="UP001200430"/>
    </source>
</evidence>
<dbReference type="Gene3D" id="2.30.40.10">
    <property type="entry name" value="Urease, subunit C, domain 1"/>
    <property type="match status" value="1"/>
</dbReference>
<dbReference type="InterPro" id="IPR026912">
    <property type="entry name" value="Adenine_deam_C"/>
</dbReference>
<dbReference type="PANTHER" id="PTHR11113">
    <property type="entry name" value="N-ACETYLGLUCOSAMINE-6-PHOSPHATE DEACETYLASE"/>
    <property type="match status" value="1"/>
</dbReference>
<evidence type="ECO:0000256" key="4">
    <source>
        <dbReference type="ARBA" id="ARBA00023211"/>
    </source>
</evidence>
<feature type="domain" description="Adenine deaminase C-terminal" evidence="8">
    <location>
        <begin position="397"/>
        <end position="562"/>
    </location>
</feature>
<evidence type="ECO:0000256" key="1">
    <source>
        <dbReference type="ARBA" id="ARBA00006773"/>
    </source>
</evidence>
<dbReference type="PANTHER" id="PTHR11113:SF2">
    <property type="entry name" value="ADENINE DEAMINASE"/>
    <property type="match status" value="1"/>
</dbReference>